<dbReference type="VEuPathDB" id="FungiDB:BCV72DRAFT_327547"/>
<feature type="non-terminal residue" evidence="2">
    <location>
        <position position="1"/>
    </location>
</feature>
<proteinExistence type="predicted"/>
<dbReference type="EMBL" id="KV921323">
    <property type="protein sequence ID" value="ORE18770.1"/>
    <property type="molecule type" value="Genomic_DNA"/>
</dbReference>
<name>A0A1X0S396_RHIZD</name>
<protein>
    <submittedName>
        <fullName evidence="2">Uncharacterized protein</fullName>
    </submittedName>
</protein>
<sequence>GFEVDLRVVKDTMSRRRKEADKAKVEIARFNPSMIKITNDRTKLLIESKTTLVKLIKEVPEKNKDYCYPWSTDHSKATLFSLKLGANGLYVEVKEGVTVPHNHIARIKEFREVIMLLFKLKARIKDCNLMDDDCSSNIDNNSNNNNNNDRPASWTRGTWIPPITDKKKRLPGMPDILYFSDLNL</sequence>
<feature type="compositionally biased region" description="Low complexity" evidence="1">
    <location>
        <begin position="135"/>
        <end position="149"/>
    </location>
</feature>
<organism evidence="2 3">
    <name type="scientific">Rhizopus microsporus</name>
    <dbReference type="NCBI Taxonomy" id="58291"/>
    <lineage>
        <taxon>Eukaryota</taxon>
        <taxon>Fungi</taxon>
        <taxon>Fungi incertae sedis</taxon>
        <taxon>Mucoromycota</taxon>
        <taxon>Mucoromycotina</taxon>
        <taxon>Mucoromycetes</taxon>
        <taxon>Mucorales</taxon>
        <taxon>Mucorineae</taxon>
        <taxon>Rhizopodaceae</taxon>
        <taxon>Rhizopus</taxon>
    </lineage>
</organism>
<evidence type="ECO:0000256" key="1">
    <source>
        <dbReference type="SAM" id="MobiDB-lite"/>
    </source>
</evidence>
<reference evidence="2 3" key="1">
    <citation type="journal article" date="2016" name="Proc. Natl. Acad. Sci. U.S.A.">
        <title>Lipid metabolic changes in an early divergent fungus govern the establishment of a mutualistic symbiosis with endobacteria.</title>
        <authorList>
            <person name="Lastovetsky O.A."/>
            <person name="Gaspar M.L."/>
            <person name="Mondo S.J."/>
            <person name="LaButti K.M."/>
            <person name="Sandor L."/>
            <person name="Grigoriev I.V."/>
            <person name="Henry S.A."/>
            <person name="Pawlowska T.E."/>
        </authorList>
    </citation>
    <scope>NUCLEOTIDE SEQUENCE [LARGE SCALE GENOMIC DNA]</scope>
    <source>
        <strain evidence="2 3">ATCC 11559</strain>
    </source>
</reference>
<feature type="region of interest" description="Disordered" evidence="1">
    <location>
        <begin position="135"/>
        <end position="157"/>
    </location>
</feature>
<gene>
    <name evidence="2" type="ORF">BCV71DRAFT_178917</name>
</gene>
<evidence type="ECO:0000313" key="3">
    <source>
        <dbReference type="Proteomes" id="UP000242381"/>
    </source>
</evidence>
<evidence type="ECO:0000313" key="2">
    <source>
        <dbReference type="EMBL" id="ORE18770.1"/>
    </source>
</evidence>
<dbReference type="OMA" id="HNHIARI"/>
<dbReference type="Proteomes" id="UP000242381">
    <property type="component" value="Unassembled WGS sequence"/>
</dbReference>
<dbReference type="AlphaFoldDB" id="A0A1X0S396"/>
<accession>A0A1X0S396</accession>